<evidence type="ECO:0000313" key="3">
    <source>
        <dbReference type="Proteomes" id="UP001328107"/>
    </source>
</evidence>
<keyword evidence="3" id="KW-1185">Reference proteome</keyword>
<proteinExistence type="predicted"/>
<comment type="caution">
    <text evidence="2">The sequence shown here is derived from an EMBL/GenBank/DDBJ whole genome shotgun (WGS) entry which is preliminary data.</text>
</comment>
<reference evidence="3" key="1">
    <citation type="submission" date="2022-10" db="EMBL/GenBank/DDBJ databases">
        <title>Genome assembly of Pristionchus species.</title>
        <authorList>
            <person name="Yoshida K."/>
            <person name="Sommer R.J."/>
        </authorList>
    </citation>
    <scope>NUCLEOTIDE SEQUENCE [LARGE SCALE GENOMIC DNA]</scope>
    <source>
        <strain evidence="3">RS5460</strain>
    </source>
</reference>
<protein>
    <submittedName>
        <fullName evidence="2">Uncharacterized protein</fullName>
    </submittedName>
</protein>
<feature type="compositionally biased region" description="Polar residues" evidence="1">
    <location>
        <begin position="95"/>
        <end position="106"/>
    </location>
</feature>
<evidence type="ECO:0000256" key="1">
    <source>
        <dbReference type="SAM" id="MobiDB-lite"/>
    </source>
</evidence>
<dbReference type="EMBL" id="BTRK01000006">
    <property type="protein sequence ID" value="GMR60575.1"/>
    <property type="molecule type" value="Genomic_DNA"/>
</dbReference>
<sequence>MGGCSSCLRLLLNEADVKIHVIEPTSIMGGANDLEPVTIQPSSSTLQVPPLNRPRTPIEPNKEKKEKEKEKEKEEENEEHKEDKQPMEPKEGESVVSTLQIPQTNEVRAIPVKPKDENQSDSLE</sequence>
<gene>
    <name evidence="2" type="ORF">PMAYCL1PPCAC_30770</name>
</gene>
<name>A0AAN5DDA7_9BILA</name>
<feature type="region of interest" description="Disordered" evidence="1">
    <location>
        <begin position="26"/>
        <end position="124"/>
    </location>
</feature>
<feature type="compositionally biased region" description="Basic and acidic residues" evidence="1">
    <location>
        <begin position="60"/>
        <end position="93"/>
    </location>
</feature>
<accession>A0AAN5DDA7</accession>
<organism evidence="2 3">
    <name type="scientific">Pristionchus mayeri</name>
    <dbReference type="NCBI Taxonomy" id="1317129"/>
    <lineage>
        <taxon>Eukaryota</taxon>
        <taxon>Metazoa</taxon>
        <taxon>Ecdysozoa</taxon>
        <taxon>Nematoda</taxon>
        <taxon>Chromadorea</taxon>
        <taxon>Rhabditida</taxon>
        <taxon>Rhabditina</taxon>
        <taxon>Diplogasteromorpha</taxon>
        <taxon>Diplogasteroidea</taxon>
        <taxon>Neodiplogasteridae</taxon>
        <taxon>Pristionchus</taxon>
    </lineage>
</organism>
<dbReference type="Proteomes" id="UP001328107">
    <property type="component" value="Unassembled WGS sequence"/>
</dbReference>
<evidence type="ECO:0000313" key="2">
    <source>
        <dbReference type="EMBL" id="GMR60575.1"/>
    </source>
</evidence>
<dbReference type="AlphaFoldDB" id="A0AAN5DDA7"/>